<dbReference type="EMBL" id="JAPDGR010000791">
    <property type="protein sequence ID" value="KAJ2987434.1"/>
    <property type="molecule type" value="Genomic_DNA"/>
</dbReference>
<sequence length="932" mass="103970">MDEETLSLASDVNKTRDASHDKETSKQAEALSSSAGEKPLADSESQSGDGRIESPTPSESSGRKSETDSKVETAIDTEQGTEQQELHPSIETDDDADVTRKDVDGIRAASRSSSRRTSKKGEPIEHVKHDIASRHGHENLSKDEEIEEHSILSEGTDRSFELDGEQSYVDHSKLGVEGTSHTSDAAPRVGDGDESSSQQGGTDEDVFTDKSPRSSMGSCDASSESGKGADTDNMTTITHSSRISDISQYDKEDFIPTARGTPRPPFRTPSDVRALQMSSPPTSVLGSPRSSRKHFPTASRLGTPSASAQYSPKRKSTPPRFKTRHEAPLVLLHVTLLPLRWMWGDLVNNLDPVEMSEQAKTLRNSWRILQDRVGDTVIERGILLGHPQNDYEVLEERLLEALDLPVRRRARILECGHYLGPSNEATITEDEESEDDYSQHRRQSASQRHWCATCKSEIRYDSLGEVKVFRVKVYASNGLMRAGAWEACWKEMERVDVELEPIVEPMVQDEIVRLAAAQQEREIAQQEEAEIAKEVALQYEEQRRSEEHLLRQQAQAQLQSSPPPEPEVVPEPIHEPIHESRSSRRRQRDEERLREIYGQTPPPPESHDREPSSHHHPDSYIPPPSPPSPTEEANERRESRRRGYQSASLPELLLQSARVLMQDRKNVIIVTLSLFVLVLSLRSTPPEPPYEPIIHRLKPMPEIQQLSVADAPAIQEQRRSIEDGDREPIMGPLYREAFPSYEVPHSEPSQQSSPNSEYHEVSYSIEQPAVASAVSHAVSQEAQDTSTTPTSVSTIYEPCESPVDSSMDLQASAVASDASEVQETIQEIVQETVHEIETATEKKVVKVIQTVTQTQTHTQTQTETQTEFETVMVQATEVPEPETPSNTEKDKITEKDYNFEAEAESTAESQFEPTTEPTAEPTTEPADGSIEV</sequence>
<evidence type="ECO:0000313" key="1">
    <source>
        <dbReference type="EMBL" id="KAJ2987434.1"/>
    </source>
</evidence>
<organism evidence="1 2">
    <name type="scientific">Xylaria curta</name>
    <dbReference type="NCBI Taxonomy" id="42375"/>
    <lineage>
        <taxon>Eukaryota</taxon>
        <taxon>Fungi</taxon>
        <taxon>Dikarya</taxon>
        <taxon>Ascomycota</taxon>
        <taxon>Pezizomycotina</taxon>
        <taxon>Sordariomycetes</taxon>
        <taxon>Xylariomycetidae</taxon>
        <taxon>Xylariales</taxon>
        <taxon>Xylariaceae</taxon>
        <taxon>Xylaria</taxon>
    </lineage>
</organism>
<evidence type="ECO:0000313" key="2">
    <source>
        <dbReference type="Proteomes" id="UP001143856"/>
    </source>
</evidence>
<name>A0ACC1P6Z2_9PEZI</name>
<protein>
    <submittedName>
        <fullName evidence="1">Uncharacterized protein</fullName>
    </submittedName>
</protein>
<reference evidence="1" key="1">
    <citation type="submission" date="2022-10" db="EMBL/GenBank/DDBJ databases">
        <title>Genome Sequence of Xylaria curta.</title>
        <authorList>
            <person name="Buettner E."/>
        </authorList>
    </citation>
    <scope>NUCLEOTIDE SEQUENCE</scope>
    <source>
        <strain evidence="1">Babe10</strain>
    </source>
</reference>
<keyword evidence="2" id="KW-1185">Reference proteome</keyword>
<comment type="caution">
    <text evidence="1">The sequence shown here is derived from an EMBL/GenBank/DDBJ whole genome shotgun (WGS) entry which is preliminary data.</text>
</comment>
<gene>
    <name evidence="1" type="ORF">NUW58_g4509</name>
</gene>
<dbReference type="Proteomes" id="UP001143856">
    <property type="component" value="Unassembled WGS sequence"/>
</dbReference>
<accession>A0ACC1P6Z2</accession>
<proteinExistence type="predicted"/>